<keyword evidence="2" id="KW-0808">Transferase</keyword>
<dbReference type="InterPro" id="IPR001584">
    <property type="entry name" value="Integrase_cat-core"/>
</dbReference>
<keyword evidence="14" id="KW-0233">DNA recombination</keyword>
<keyword evidence="9" id="KW-0460">Magnesium</keyword>
<dbReference type="GO" id="GO:0003677">
    <property type="term" value="F:DNA binding"/>
    <property type="evidence" value="ECO:0007669"/>
    <property type="project" value="UniProtKB-KW"/>
</dbReference>
<dbReference type="GO" id="GO:0015074">
    <property type="term" value="P:DNA integration"/>
    <property type="evidence" value="ECO:0007669"/>
    <property type="project" value="UniProtKB-KW"/>
</dbReference>
<feature type="compositionally biased region" description="Low complexity" evidence="16">
    <location>
        <begin position="1390"/>
        <end position="1411"/>
    </location>
</feature>
<dbReference type="SUPFAM" id="SSF56672">
    <property type="entry name" value="DNA/RNA polymerases"/>
    <property type="match status" value="1"/>
</dbReference>
<keyword evidence="7" id="KW-0255">Endonuclease</keyword>
<keyword evidence="15" id="KW-0863">Zinc-finger</keyword>
<dbReference type="GO" id="GO:0006508">
    <property type="term" value="P:proteolysis"/>
    <property type="evidence" value="ECO:0007669"/>
    <property type="project" value="UniProtKB-KW"/>
</dbReference>
<evidence type="ECO:0000256" key="16">
    <source>
        <dbReference type="SAM" id="MobiDB-lite"/>
    </source>
</evidence>
<reference evidence="20 21" key="1">
    <citation type="submission" date="2019-08" db="EMBL/GenBank/DDBJ databases">
        <title>Draft genome sequences of two oriental melons (Cucumis melo L. var makuwa).</title>
        <authorList>
            <person name="Kwon S.-Y."/>
        </authorList>
    </citation>
    <scope>NUCLEOTIDE SEQUENCE [LARGE SCALE GENOMIC DNA]</scope>
    <source>
        <strain evidence="21">cv. SW 3</strain>
        <tissue evidence="20">Leaf</tissue>
    </source>
</reference>
<evidence type="ECO:0000256" key="9">
    <source>
        <dbReference type="ARBA" id="ARBA00022842"/>
    </source>
</evidence>
<dbReference type="PANTHER" id="PTHR37984:SF5">
    <property type="entry name" value="PROTEIN NYNRIN-LIKE"/>
    <property type="match status" value="1"/>
</dbReference>
<dbReference type="GO" id="GO:0008270">
    <property type="term" value="F:zinc ion binding"/>
    <property type="evidence" value="ECO:0007669"/>
    <property type="project" value="UniProtKB-KW"/>
</dbReference>
<dbReference type="GO" id="GO:0003964">
    <property type="term" value="F:RNA-directed DNA polymerase activity"/>
    <property type="evidence" value="ECO:0007669"/>
    <property type="project" value="UniProtKB-KW"/>
</dbReference>
<dbReference type="PROSITE" id="PS50878">
    <property type="entry name" value="RT_POL"/>
    <property type="match status" value="1"/>
</dbReference>
<keyword evidence="1" id="KW-0645">Protease</keyword>
<comment type="caution">
    <text evidence="20">The sequence shown here is derived from an EMBL/GenBank/DDBJ whole genome shotgun (WGS) entry which is preliminary data.</text>
</comment>
<dbReference type="GO" id="GO:0003887">
    <property type="term" value="F:DNA-directed DNA polymerase activity"/>
    <property type="evidence" value="ECO:0007669"/>
    <property type="project" value="UniProtKB-KW"/>
</dbReference>
<dbReference type="PANTHER" id="PTHR37984">
    <property type="entry name" value="PROTEIN CBG26694"/>
    <property type="match status" value="1"/>
</dbReference>
<dbReference type="InterPro" id="IPR043502">
    <property type="entry name" value="DNA/RNA_pol_sf"/>
</dbReference>
<keyword evidence="4" id="KW-0540">Nuclease</keyword>
<feature type="domain" description="Integrase catalytic" evidence="19">
    <location>
        <begin position="957"/>
        <end position="1122"/>
    </location>
</feature>
<dbReference type="InterPro" id="IPR001878">
    <property type="entry name" value="Znf_CCHC"/>
</dbReference>
<keyword evidence="5" id="KW-0479">Metal-binding</keyword>
<keyword evidence="15" id="KW-0862">Zinc</keyword>
<dbReference type="Pfam" id="PF00078">
    <property type="entry name" value="RVT_1"/>
    <property type="match status" value="1"/>
</dbReference>
<dbReference type="Pfam" id="PF03732">
    <property type="entry name" value="Retrotrans_gag"/>
    <property type="match status" value="1"/>
</dbReference>
<dbReference type="OrthoDB" id="532080at2759"/>
<evidence type="ECO:0000313" key="20">
    <source>
        <dbReference type="EMBL" id="KAA0053574.1"/>
    </source>
</evidence>
<dbReference type="PROSITE" id="PS50994">
    <property type="entry name" value="INTEGRASE"/>
    <property type="match status" value="1"/>
</dbReference>
<dbReference type="Gene3D" id="3.10.20.370">
    <property type="match status" value="1"/>
</dbReference>
<evidence type="ECO:0000259" key="17">
    <source>
        <dbReference type="PROSITE" id="PS50158"/>
    </source>
</evidence>
<keyword evidence="11" id="KW-0695">RNA-directed DNA polymerase</keyword>
<dbReference type="Gene3D" id="3.10.10.10">
    <property type="entry name" value="HIV Type 1 Reverse Transcriptase, subunit A, domain 1"/>
    <property type="match status" value="1"/>
</dbReference>
<evidence type="ECO:0000256" key="7">
    <source>
        <dbReference type="ARBA" id="ARBA00022759"/>
    </source>
</evidence>
<evidence type="ECO:0000256" key="2">
    <source>
        <dbReference type="ARBA" id="ARBA00022679"/>
    </source>
</evidence>
<evidence type="ECO:0000259" key="19">
    <source>
        <dbReference type="PROSITE" id="PS50994"/>
    </source>
</evidence>
<dbReference type="Gene3D" id="1.10.340.70">
    <property type="match status" value="1"/>
</dbReference>
<feature type="domain" description="Reverse transcriptase" evidence="18">
    <location>
        <begin position="477"/>
        <end position="656"/>
    </location>
</feature>
<dbReference type="GO" id="GO:0006310">
    <property type="term" value="P:DNA recombination"/>
    <property type="evidence" value="ECO:0007669"/>
    <property type="project" value="UniProtKB-KW"/>
</dbReference>
<evidence type="ECO:0000256" key="3">
    <source>
        <dbReference type="ARBA" id="ARBA00022695"/>
    </source>
</evidence>
<evidence type="ECO:0000256" key="6">
    <source>
        <dbReference type="ARBA" id="ARBA00022750"/>
    </source>
</evidence>
<evidence type="ECO:0000256" key="11">
    <source>
        <dbReference type="ARBA" id="ARBA00022918"/>
    </source>
</evidence>
<evidence type="ECO:0000256" key="8">
    <source>
        <dbReference type="ARBA" id="ARBA00022801"/>
    </source>
</evidence>
<keyword evidence="3" id="KW-0548">Nucleotidyltransferase</keyword>
<evidence type="ECO:0000313" key="21">
    <source>
        <dbReference type="Proteomes" id="UP000321393"/>
    </source>
</evidence>
<dbReference type="InterPro" id="IPR000477">
    <property type="entry name" value="RT_dom"/>
</dbReference>
<feature type="region of interest" description="Disordered" evidence="16">
    <location>
        <begin position="1351"/>
        <end position="1473"/>
    </location>
</feature>
<dbReference type="Pfam" id="PF17917">
    <property type="entry name" value="RT_RNaseH"/>
    <property type="match status" value="1"/>
</dbReference>
<evidence type="ECO:0000256" key="14">
    <source>
        <dbReference type="ARBA" id="ARBA00023172"/>
    </source>
</evidence>
<keyword evidence="6" id="KW-0064">Aspartyl protease</keyword>
<dbReference type="GO" id="GO:0004190">
    <property type="term" value="F:aspartic-type endopeptidase activity"/>
    <property type="evidence" value="ECO:0007669"/>
    <property type="project" value="UniProtKB-KW"/>
</dbReference>
<dbReference type="CDD" id="cd09274">
    <property type="entry name" value="RNase_HI_RT_Ty3"/>
    <property type="match status" value="1"/>
</dbReference>
<dbReference type="EMBL" id="SSTE01009356">
    <property type="protein sequence ID" value="KAA0053574.1"/>
    <property type="molecule type" value="Genomic_DNA"/>
</dbReference>
<dbReference type="InterPro" id="IPR005162">
    <property type="entry name" value="Retrotrans_gag_dom"/>
</dbReference>
<evidence type="ECO:0000256" key="10">
    <source>
        <dbReference type="ARBA" id="ARBA00022908"/>
    </source>
</evidence>
<feature type="domain" description="CCHC-type" evidence="17">
    <location>
        <begin position="293"/>
        <end position="308"/>
    </location>
</feature>
<dbReference type="Pfam" id="PF17921">
    <property type="entry name" value="Integrase_H2C2"/>
    <property type="match status" value="1"/>
</dbReference>
<dbReference type="InterPro" id="IPR043128">
    <property type="entry name" value="Rev_trsase/Diguanyl_cyclase"/>
</dbReference>
<evidence type="ECO:0000256" key="5">
    <source>
        <dbReference type="ARBA" id="ARBA00022723"/>
    </source>
</evidence>
<dbReference type="Gene3D" id="3.30.70.270">
    <property type="match status" value="1"/>
</dbReference>
<keyword evidence="13" id="KW-0238">DNA-binding</keyword>
<dbReference type="InterPro" id="IPR041588">
    <property type="entry name" value="Integrase_H2C2"/>
</dbReference>
<gene>
    <name evidence="20" type="ORF">E6C27_scaffold190G001410</name>
</gene>
<keyword evidence="12" id="KW-0239">DNA-directed DNA polymerase</keyword>
<feature type="compositionally biased region" description="Basic and acidic residues" evidence="16">
    <location>
        <begin position="1439"/>
        <end position="1453"/>
    </location>
</feature>
<sequence length="1473" mass="166865">MLQAALAPFLAAQQNQAASVQAQTVIPPAPMGSQPVPVQLSAEAKHLRDFRKYNPKTFDGSMDNPTKAQMWLTSIETIFRYMKCPEDQKVQCAVFFLEDRGTAWWETAERMLGGDVSKITWEQFKDNFYAKFFSANVKHAKLQEFLNLEQGDMTVEQYDAEFDMLSRFAPDVVRDEAARTEKFIRCLRLDLQGIVRALRPATHADALRIALDLSLYERADSSKAVGRGPALGQKRKVETQPDVIPQRTLRSGGVFQRHRRELAAAGRTLRGLPACTTCGRVHGGRCLAGSGVCFRCRQPGHTADACPRKPIETTPHQPSASQQGTFFATTRQEAERAGTVVTGMDWLSANHASIDCFGKEVVFNLPSGPSFKFRGAGIVCLPKVISAMKASKLLSQGTWGVLANVVDIRESEVSLSSEPVVREYPDVFPNELLGLPPPREIDFAIELEPGTAPISRAPYRMAPAELKELKVQLQELLDKGFIRPSVSPWGAPVLFVKKKDGSMRLCIDYRELNKMTVKNCYPLPRIDDLFDQLQGATVFSKIDLRSGYHQLKIRDSDIPKTTFRSRYGHYEFIVMSFGLTNAPAVFMDLMNRVFKDFLDSFVIVFIDDILVYSKTEAEHEEHLRQVLETLRANRLYAKFSKWEFWLKKVSFLGHVVRFVEDFSHIASPLTQLTRKGTPFVWSPACESSFQELKQKLVTAPVLTVPDGSGSFEIYSDASKKGLGCVMMQQGKVVAYAFRQLKSHEQNYPTHDLELAAVVFALKIWRHYLYGEKIQIYTDHKSLKYFFTKKELNMRQRRWLELVKDYDCEILYHPGKANVVVDALSRKVAHSAALITKQAPLLRDFERAEIAVSVGEVTSQLAKLSVQPTLRQRIIVAQLNDPYLVEKRRLVETGQGEDFSISSDNGLMFEGRLCVPEDSAVKTELLTEAHSSPFTMHPGSTKMYQNLRSVYWWRNMKREVADFVRWKWESVSMDFITGLPKTVKGYTVIWVVVDRLTKSAHFVPGKSTYTASKWEQLYMTEIVRLHGVPVSIISDRDTRFTSKFWKGLQLALGTRLDFSTAFHPQTDGQTERLNQILEDMLRACVLEFSGSWDSHLHLMEFAYNNSYETTIGMAPFEALYGKCCRSPVCWGEVREQRMLGLELVPTTNAAIQKIQARMLTAWSRQKSYADVRRKDLEFEVRDMVFLKVAPMKGVLRFEKKGKLSPRFVGPFEILERIGPVVYRLTLPPSLSAVHDVFHVSMLRRYVADPMHVVDFEPLQISENLSYEEQPVEILAREVKELRSREISLVKVLWRNHGVEEATWEREEDMRAQYLELFEDFAAAATVAYPIRSSLFRQLSRFAVGVQPDRSEASRVESRVAKPPRQASQTLSPVSRHRVESRASEATASRQPKLVSKPSPSLLSAPRLASRKSYASRRRAPLKPAVEAAVLAGLPRASFTRKPDPAEPLPRDPSDPRPASARAQHLRPSRAASAS</sequence>
<evidence type="ECO:0000256" key="15">
    <source>
        <dbReference type="PROSITE-ProRule" id="PRU00047"/>
    </source>
</evidence>
<dbReference type="GO" id="GO:0004519">
    <property type="term" value="F:endonuclease activity"/>
    <property type="evidence" value="ECO:0007669"/>
    <property type="project" value="UniProtKB-KW"/>
</dbReference>
<keyword evidence="8" id="KW-0378">Hydrolase</keyword>
<dbReference type="Gene3D" id="3.30.420.10">
    <property type="entry name" value="Ribonuclease H-like superfamily/Ribonuclease H"/>
    <property type="match status" value="1"/>
</dbReference>
<evidence type="ECO:0000256" key="4">
    <source>
        <dbReference type="ARBA" id="ARBA00022722"/>
    </source>
</evidence>
<name>A0A5A7UED4_CUCMM</name>
<proteinExistence type="predicted"/>
<dbReference type="InterPro" id="IPR041373">
    <property type="entry name" value="RT_RNaseH"/>
</dbReference>
<evidence type="ECO:0000256" key="1">
    <source>
        <dbReference type="ARBA" id="ARBA00022670"/>
    </source>
</evidence>
<dbReference type="CDD" id="cd01647">
    <property type="entry name" value="RT_LTR"/>
    <property type="match status" value="1"/>
</dbReference>
<dbReference type="SUPFAM" id="SSF53098">
    <property type="entry name" value="Ribonuclease H-like"/>
    <property type="match status" value="1"/>
</dbReference>
<dbReference type="InterPro" id="IPR056924">
    <property type="entry name" value="SH3_Tf2-1"/>
</dbReference>
<organism evidence="20 21">
    <name type="scientific">Cucumis melo var. makuwa</name>
    <name type="common">Oriental melon</name>
    <dbReference type="NCBI Taxonomy" id="1194695"/>
    <lineage>
        <taxon>Eukaryota</taxon>
        <taxon>Viridiplantae</taxon>
        <taxon>Streptophyta</taxon>
        <taxon>Embryophyta</taxon>
        <taxon>Tracheophyta</taxon>
        <taxon>Spermatophyta</taxon>
        <taxon>Magnoliopsida</taxon>
        <taxon>eudicotyledons</taxon>
        <taxon>Gunneridae</taxon>
        <taxon>Pentapetalae</taxon>
        <taxon>rosids</taxon>
        <taxon>fabids</taxon>
        <taxon>Cucurbitales</taxon>
        <taxon>Cucurbitaceae</taxon>
        <taxon>Benincaseae</taxon>
        <taxon>Cucumis</taxon>
    </lineage>
</organism>
<accession>A0A5A7UED4</accession>
<evidence type="ECO:0000256" key="12">
    <source>
        <dbReference type="ARBA" id="ARBA00022932"/>
    </source>
</evidence>
<dbReference type="InterPro" id="IPR036397">
    <property type="entry name" value="RNaseH_sf"/>
</dbReference>
<evidence type="ECO:0000256" key="13">
    <source>
        <dbReference type="ARBA" id="ARBA00023125"/>
    </source>
</evidence>
<protein>
    <submittedName>
        <fullName evidence="20">Pol protein</fullName>
    </submittedName>
</protein>
<keyword evidence="10" id="KW-0229">DNA integration</keyword>
<dbReference type="Proteomes" id="UP000321393">
    <property type="component" value="Unassembled WGS sequence"/>
</dbReference>
<evidence type="ECO:0000259" key="18">
    <source>
        <dbReference type="PROSITE" id="PS50878"/>
    </source>
</evidence>
<dbReference type="InterPro" id="IPR050951">
    <property type="entry name" value="Retrovirus_Pol_polyprotein"/>
</dbReference>
<dbReference type="PROSITE" id="PS50158">
    <property type="entry name" value="ZF_CCHC"/>
    <property type="match status" value="1"/>
</dbReference>
<dbReference type="Pfam" id="PF24626">
    <property type="entry name" value="SH3_Tf2-1"/>
    <property type="match status" value="1"/>
</dbReference>
<dbReference type="InterPro" id="IPR012337">
    <property type="entry name" value="RNaseH-like_sf"/>
</dbReference>